<reference evidence="6 7" key="1">
    <citation type="submission" date="2020-03" db="EMBL/GenBank/DDBJ databases">
        <title>Sequencing the genomes of 1000 actinobacteria strains.</title>
        <authorList>
            <person name="Klenk H.-P."/>
        </authorList>
    </citation>
    <scope>NUCLEOTIDE SEQUENCE [LARGE SCALE GENOMIC DNA]</scope>
    <source>
        <strain evidence="6 7">DSM 45490</strain>
    </source>
</reference>
<gene>
    <name evidence="6" type="ORF">BJY22_004968</name>
</gene>
<evidence type="ECO:0000256" key="2">
    <source>
        <dbReference type="ARBA" id="ARBA00022723"/>
    </source>
</evidence>
<feature type="domain" description="Sulfatase N-terminal" evidence="5">
    <location>
        <begin position="35"/>
        <end position="464"/>
    </location>
</feature>
<dbReference type="InterPro" id="IPR050738">
    <property type="entry name" value="Sulfatase"/>
</dbReference>
<keyword evidence="4" id="KW-0106">Calcium</keyword>
<evidence type="ECO:0000256" key="3">
    <source>
        <dbReference type="ARBA" id="ARBA00022801"/>
    </source>
</evidence>
<proteinExistence type="inferred from homology"/>
<dbReference type="PROSITE" id="PS00523">
    <property type="entry name" value="SULFATASE_1"/>
    <property type="match status" value="1"/>
</dbReference>
<dbReference type="SUPFAM" id="SSF53649">
    <property type="entry name" value="Alkaline phosphatase-like"/>
    <property type="match status" value="1"/>
</dbReference>
<name>A0A7X5VED7_9ACTN</name>
<dbReference type="InterPro" id="IPR017850">
    <property type="entry name" value="Alkaline_phosphatase_core_sf"/>
</dbReference>
<dbReference type="InterPro" id="IPR000917">
    <property type="entry name" value="Sulfatase_N"/>
</dbReference>
<dbReference type="GO" id="GO:0004065">
    <property type="term" value="F:arylsulfatase activity"/>
    <property type="evidence" value="ECO:0007669"/>
    <property type="project" value="UniProtKB-EC"/>
</dbReference>
<dbReference type="InterPro" id="IPR024607">
    <property type="entry name" value="Sulfatase_CS"/>
</dbReference>
<dbReference type="Pfam" id="PF00884">
    <property type="entry name" value="Sulfatase"/>
    <property type="match status" value="1"/>
</dbReference>
<evidence type="ECO:0000313" key="6">
    <source>
        <dbReference type="EMBL" id="NIK59251.1"/>
    </source>
</evidence>
<comment type="similarity">
    <text evidence="1">Belongs to the sulfatase family.</text>
</comment>
<dbReference type="EMBL" id="JAASRO010000001">
    <property type="protein sequence ID" value="NIK59251.1"/>
    <property type="molecule type" value="Genomic_DNA"/>
</dbReference>
<sequence>MGEPFRGVINIDIRDSAPDWSPFEPPKPPDGASSVVYIVLDDVGFSAMSCYGGPIETPNIDRIADSGVRYTQWHTTALCSPTRSSLLTGRNHTRNGMACITEAASGFPNANGVIPPENGQIQEILGARGWNTYMVGKWHLCPEAEMNLASSRRNWPVGRGFERFYGFLGAETNQWYPDLVYDNHPVDPPSSPEEGYHLTEDLTDRALEFIKDAKVMAPDKPFLLYYAPGACHAPHHAPKEWIDRFRGRFDMGYEVLREQTLARQKKMGIVPPGTTLPPLNPIGMPETRTGPNGQPYPGLDYTRPWDSLSGDEQRLFARMAEVYAGFLAHADEQIGRLLDYLEESGQRENTMVILVSDNGASGEGGPNGSVNENKLCNGLPDDLQENLAKLEELGSPATYNHYANGWAMAFNTPFKMWKRYEFEGGTADPCIISWPRGIEAKGELREQYHHAVDVVPTILDALGVEAPGTIAGHQQSRFDGVSMRYSFDAAPLPSARSTQFYSMLGSRGIWHQGWKAVTTHPTISGWGSYAKDTWELYHTDVDRSEVHDLADQEPERLTELIALWHAEAGANGAFPLDDRSALELITTPRPVLSPPRSRYIYYPGVADVPESQAVSIRNRSYAIAAVVDVPAPGAEGVLFAHGSRFGGHALYVKDNRLHYVYSFVGSLEQKIVADEQLPTGDNLILSAAFEKDGEDPPGVAVGTLSLFHGDVKVGEGRIKTQPGKFSLAGDGLCVGRDSSDPVTQDYPGEAPWSFTGGSISRVAVDVSGDPYVDLEREALAMMARE</sequence>
<organism evidence="6 7">
    <name type="scientific">Kribbella shirazensis</name>
    <dbReference type="NCBI Taxonomy" id="1105143"/>
    <lineage>
        <taxon>Bacteria</taxon>
        <taxon>Bacillati</taxon>
        <taxon>Actinomycetota</taxon>
        <taxon>Actinomycetes</taxon>
        <taxon>Propionibacteriales</taxon>
        <taxon>Kribbellaceae</taxon>
        <taxon>Kribbella</taxon>
    </lineage>
</organism>
<dbReference type="CDD" id="cd16025">
    <property type="entry name" value="PAS_like"/>
    <property type="match status" value="1"/>
</dbReference>
<dbReference type="PANTHER" id="PTHR42693:SF43">
    <property type="entry name" value="BLL2667 PROTEIN"/>
    <property type="match status" value="1"/>
</dbReference>
<evidence type="ECO:0000256" key="1">
    <source>
        <dbReference type="ARBA" id="ARBA00008779"/>
    </source>
</evidence>
<dbReference type="Gene3D" id="3.40.720.10">
    <property type="entry name" value="Alkaline Phosphatase, subunit A"/>
    <property type="match status" value="1"/>
</dbReference>
<keyword evidence="7" id="KW-1185">Reference proteome</keyword>
<dbReference type="Proteomes" id="UP000555407">
    <property type="component" value="Unassembled WGS sequence"/>
</dbReference>
<protein>
    <submittedName>
        <fullName evidence="6">Arylsulfatase</fullName>
        <ecNumber evidence="6">3.1.6.1</ecNumber>
    </submittedName>
</protein>
<evidence type="ECO:0000256" key="4">
    <source>
        <dbReference type="ARBA" id="ARBA00022837"/>
    </source>
</evidence>
<dbReference type="Gene3D" id="3.30.1120.10">
    <property type="match status" value="1"/>
</dbReference>
<dbReference type="RefSeq" id="WP_167210716.1">
    <property type="nucleotide sequence ID" value="NZ_JAASRO010000001.1"/>
</dbReference>
<evidence type="ECO:0000259" key="5">
    <source>
        <dbReference type="Pfam" id="PF00884"/>
    </source>
</evidence>
<keyword evidence="2" id="KW-0479">Metal-binding</keyword>
<comment type="caution">
    <text evidence="6">The sequence shown here is derived from an EMBL/GenBank/DDBJ whole genome shotgun (WGS) entry which is preliminary data.</text>
</comment>
<accession>A0A7X5VED7</accession>
<dbReference type="EC" id="3.1.6.1" evidence="6"/>
<dbReference type="GO" id="GO:0046872">
    <property type="term" value="F:metal ion binding"/>
    <property type="evidence" value="ECO:0007669"/>
    <property type="project" value="UniProtKB-KW"/>
</dbReference>
<keyword evidence="3 6" id="KW-0378">Hydrolase</keyword>
<dbReference type="PANTHER" id="PTHR42693">
    <property type="entry name" value="ARYLSULFATASE FAMILY MEMBER"/>
    <property type="match status" value="1"/>
</dbReference>
<evidence type="ECO:0000313" key="7">
    <source>
        <dbReference type="Proteomes" id="UP000555407"/>
    </source>
</evidence>
<dbReference type="AlphaFoldDB" id="A0A7X5VED7"/>